<dbReference type="Pfam" id="PF16036">
    <property type="entry name" value="Chalcone_3"/>
    <property type="match status" value="1"/>
</dbReference>
<reference evidence="2" key="1">
    <citation type="submission" date="2018-06" db="EMBL/GenBank/DDBJ databases">
        <authorList>
            <person name="Zhirakovskaya E."/>
        </authorList>
    </citation>
    <scope>NUCLEOTIDE SEQUENCE</scope>
</reference>
<protein>
    <recommendedName>
        <fullName evidence="1">Chalcone isomerase domain-containing protein</fullName>
    </recommendedName>
</protein>
<dbReference type="InterPro" id="IPR016087">
    <property type="entry name" value="Chalcone_isomerase"/>
</dbReference>
<evidence type="ECO:0000259" key="1">
    <source>
        <dbReference type="Pfam" id="PF16036"/>
    </source>
</evidence>
<feature type="domain" description="Chalcone isomerase" evidence="1">
    <location>
        <begin position="66"/>
        <end position="193"/>
    </location>
</feature>
<feature type="non-terminal residue" evidence="2">
    <location>
        <position position="1"/>
    </location>
</feature>
<name>A0A3B0W424_9ZZZZ</name>
<proteinExistence type="predicted"/>
<gene>
    <name evidence="2" type="ORF">MNBD_GAMMA02-1644</name>
</gene>
<dbReference type="EMBL" id="UOFA01000060">
    <property type="protein sequence ID" value="VAW44019.1"/>
    <property type="molecule type" value="Genomic_DNA"/>
</dbReference>
<organism evidence="2">
    <name type="scientific">hydrothermal vent metagenome</name>
    <dbReference type="NCBI Taxonomy" id="652676"/>
    <lineage>
        <taxon>unclassified sequences</taxon>
        <taxon>metagenomes</taxon>
        <taxon>ecological metagenomes</taxon>
    </lineage>
</organism>
<accession>A0A3B0W424</accession>
<dbReference type="AlphaFoldDB" id="A0A3B0W424"/>
<sequence length="201" mass="23409">GRFQDSCRFHFSSLGKVNEDPRVFVYNDWMKILTILSLLLSNQITDLDRWVKLGEAEISWGYKTPYRINLMSPKGVHDIDDIRNGMQAIQFDIEWLAPSTSKSQVETHFKELIESQLSDPESIQFNQITINRLVNKLPKANRFDRWQFNFSPDAGTHVFIDNKKVHTLIGSEINRALYHGWLFRDPVTTSKLLTRLLKLGK</sequence>
<evidence type="ECO:0000313" key="2">
    <source>
        <dbReference type="EMBL" id="VAW44019.1"/>
    </source>
</evidence>